<evidence type="ECO:0000313" key="1">
    <source>
        <dbReference type="EMBL" id="OAQ42183.1"/>
    </source>
</evidence>
<gene>
    <name evidence="1" type="ORF">A5893_03440</name>
</gene>
<evidence type="ECO:0000313" key="2">
    <source>
        <dbReference type="Proteomes" id="UP000078459"/>
    </source>
</evidence>
<dbReference type="OrthoDB" id="794757at2"/>
<name>A0A179DNT3_9SPHI</name>
<dbReference type="Proteomes" id="UP000078459">
    <property type="component" value="Unassembled WGS sequence"/>
</dbReference>
<reference evidence="1 2" key="2">
    <citation type="submission" date="2016-06" db="EMBL/GenBank/DDBJ databases">
        <title>Pedobacter psychrophilus sp. nov., isolated from Antarctic fragmentary rock.</title>
        <authorList>
            <person name="Svec P."/>
        </authorList>
    </citation>
    <scope>NUCLEOTIDE SEQUENCE [LARGE SCALE GENOMIC DNA]</scope>
    <source>
        <strain evidence="1 2">CCM 8644</strain>
    </source>
</reference>
<proteinExistence type="predicted"/>
<keyword evidence="2" id="KW-1185">Reference proteome</keyword>
<dbReference type="STRING" id="1826909.A5893_03440"/>
<dbReference type="RefSeq" id="WP_068821212.1">
    <property type="nucleotide sequence ID" value="NZ_LWHJ01000011.1"/>
</dbReference>
<dbReference type="EMBL" id="LWHJ01000011">
    <property type="protein sequence ID" value="OAQ42183.1"/>
    <property type="molecule type" value="Genomic_DNA"/>
</dbReference>
<reference evidence="1 2" key="1">
    <citation type="submission" date="2016-04" db="EMBL/GenBank/DDBJ databases">
        <authorList>
            <person name="Evans L.H."/>
            <person name="Alamgir A."/>
            <person name="Owens N."/>
            <person name="Weber N.D."/>
            <person name="Virtaneva K."/>
            <person name="Barbian K."/>
            <person name="Babar A."/>
            <person name="Rosenke K."/>
        </authorList>
    </citation>
    <scope>NUCLEOTIDE SEQUENCE [LARGE SCALE GENOMIC DNA]</scope>
    <source>
        <strain evidence="1 2">CCM 8644</strain>
    </source>
</reference>
<dbReference type="AlphaFoldDB" id="A0A179DNT3"/>
<sequence length="177" mass="20814">MQNLSKIIIISFLILGCTPGSKKDEARKIYYFDLKSYFQNLTDSLNDKQQIIQKTVSKNGVKEEKNIRITDWKNEFALFIDADINKSAWKDSYTKDSTTSKIAYRAKYEDLKTRSIHIILNNGKPKEIIIKTRVDNLLYHSEETLIYRNEILYQIKKHQKVILLGLNDYLIEGKFKK</sequence>
<comment type="caution">
    <text evidence="1">The sequence shown here is derived from an EMBL/GenBank/DDBJ whole genome shotgun (WGS) entry which is preliminary data.</text>
</comment>
<protein>
    <submittedName>
        <fullName evidence="1">Uncharacterized protein</fullName>
    </submittedName>
</protein>
<dbReference type="PROSITE" id="PS51257">
    <property type="entry name" value="PROKAR_LIPOPROTEIN"/>
    <property type="match status" value="1"/>
</dbReference>
<organism evidence="1 2">
    <name type="scientific">Pedobacter psychrophilus</name>
    <dbReference type="NCBI Taxonomy" id="1826909"/>
    <lineage>
        <taxon>Bacteria</taxon>
        <taxon>Pseudomonadati</taxon>
        <taxon>Bacteroidota</taxon>
        <taxon>Sphingobacteriia</taxon>
        <taxon>Sphingobacteriales</taxon>
        <taxon>Sphingobacteriaceae</taxon>
        <taxon>Pedobacter</taxon>
    </lineage>
</organism>
<accession>A0A179DNT3</accession>